<feature type="region of interest" description="Disordered" evidence="1">
    <location>
        <begin position="600"/>
        <end position="677"/>
    </location>
</feature>
<evidence type="ECO:0000256" key="1">
    <source>
        <dbReference type="SAM" id="MobiDB-lite"/>
    </source>
</evidence>
<feature type="region of interest" description="Disordered" evidence="1">
    <location>
        <begin position="710"/>
        <end position="765"/>
    </location>
</feature>
<feature type="compositionally biased region" description="Low complexity" evidence="1">
    <location>
        <begin position="286"/>
        <end position="295"/>
    </location>
</feature>
<accession>A0A3M7MF33</accession>
<proteinExistence type="predicted"/>
<reference evidence="2 3" key="1">
    <citation type="journal article" date="2014" name="PLoS ONE">
        <title>De novo Genome Assembly of the Fungal Plant Pathogen Pyrenophora semeniperda.</title>
        <authorList>
            <person name="Soliai M.M."/>
            <person name="Meyer S.E."/>
            <person name="Udall J.A."/>
            <person name="Elzinga D.E."/>
            <person name="Hermansen R.A."/>
            <person name="Bodily P.M."/>
            <person name="Hart A.A."/>
            <person name="Coleman C.E."/>
        </authorList>
    </citation>
    <scope>NUCLEOTIDE SEQUENCE [LARGE SCALE GENOMIC DNA]</scope>
    <source>
        <strain evidence="2 3">CCB06</strain>
        <tissue evidence="2">Mycelium</tissue>
    </source>
</reference>
<keyword evidence="3" id="KW-1185">Reference proteome</keyword>
<feature type="region of interest" description="Disordered" evidence="1">
    <location>
        <begin position="540"/>
        <end position="588"/>
    </location>
</feature>
<feature type="compositionally biased region" description="Acidic residues" evidence="1">
    <location>
        <begin position="409"/>
        <end position="418"/>
    </location>
</feature>
<dbReference type="OrthoDB" id="3538943at2759"/>
<protein>
    <submittedName>
        <fullName evidence="2">Telomerase holoenzyme est3 subunit</fullName>
    </submittedName>
</protein>
<feature type="compositionally biased region" description="Low complexity" evidence="1">
    <location>
        <begin position="556"/>
        <end position="568"/>
    </location>
</feature>
<feature type="region of interest" description="Disordered" evidence="1">
    <location>
        <begin position="181"/>
        <end position="210"/>
    </location>
</feature>
<feature type="compositionally biased region" description="Polar residues" evidence="1">
    <location>
        <begin position="756"/>
        <end position="765"/>
    </location>
</feature>
<feature type="region of interest" description="Disordered" evidence="1">
    <location>
        <begin position="245"/>
        <end position="338"/>
    </location>
</feature>
<dbReference type="Proteomes" id="UP000265663">
    <property type="component" value="Unassembled WGS sequence"/>
</dbReference>
<dbReference type="AlphaFoldDB" id="A0A3M7MF33"/>
<organism evidence="2 3">
    <name type="scientific">Pyrenophora seminiperda CCB06</name>
    <dbReference type="NCBI Taxonomy" id="1302712"/>
    <lineage>
        <taxon>Eukaryota</taxon>
        <taxon>Fungi</taxon>
        <taxon>Dikarya</taxon>
        <taxon>Ascomycota</taxon>
        <taxon>Pezizomycotina</taxon>
        <taxon>Dothideomycetes</taxon>
        <taxon>Pleosporomycetidae</taxon>
        <taxon>Pleosporales</taxon>
        <taxon>Pleosporineae</taxon>
        <taxon>Pleosporaceae</taxon>
        <taxon>Pyrenophora</taxon>
    </lineage>
</organism>
<feature type="compositionally biased region" description="Polar residues" evidence="1">
    <location>
        <begin position="894"/>
        <end position="918"/>
    </location>
</feature>
<feature type="compositionally biased region" description="Low complexity" evidence="1">
    <location>
        <begin position="743"/>
        <end position="755"/>
    </location>
</feature>
<dbReference type="EMBL" id="KE747836">
    <property type="protein sequence ID" value="RMZ72964.1"/>
    <property type="molecule type" value="Genomic_DNA"/>
</dbReference>
<feature type="compositionally biased region" description="Polar residues" evidence="1">
    <location>
        <begin position="477"/>
        <end position="486"/>
    </location>
</feature>
<feature type="compositionally biased region" description="Basic and acidic residues" evidence="1">
    <location>
        <begin position="610"/>
        <end position="623"/>
    </location>
</feature>
<feature type="compositionally biased region" description="Polar residues" evidence="1">
    <location>
        <begin position="569"/>
        <end position="585"/>
    </location>
</feature>
<feature type="compositionally biased region" description="Basic and acidic residues" evidence="1">
    <location>
        <begin position="301"/>
        <end position="312"/>
    </location>
</feature>
<gene>
    <name evidence="2" type="ORF">GMOD_00009749</name>
</gene>
<sequence>MAVCPDAWLEETFQSQLFLGNQWQRQRYEQRASGVQIKLDRDWEGLYHDNGSCLDITNHIHPERNSTLRTNPLTVSDGLHQIVAHIRLTHTSQLAEKPPAPLLFCKGTVIAVRAYTIRHTSYGPRRDRLRFILHQVDLVGAHQDASDKDLRHLRPLQESKKIGAAVRQLDDTRAQEDFRRLAQYSEPDIPEPAMDAPRGDDDPHSPTSHTQLAFGTQLQKSGRLASNTQQKDVILGATSTQDKQRNDLLSLLNPPTRSIRSEPKTVASEDFMPTAVSKQPTASRLATSPKASSASAPPPPPRREGPEDEHIHLVSPAPTPAPAHSKERRKEVAPAAANTSQCSWMKGVIFNRETLKVPVLQKECLEKPTSWLKPEVGVQPFQDGNMPQLVLKVLNQMADEIATAKDAVNTDDESEVDPSPDSLPLPTQDNEDAASEVSWPSTPEPPQMPVEAVQSLPPDSSIEKQTSSAEHVAASQAMVSTQQSVRLDSDEEMEDFVPQALGGDLAEKEELSALNGPPSSRSERARSVVQVIETPVAKDKFTKEAISHPFPKRRSVSSSQEPYTSSTSIVQSTYDMPKTSVTAQTEQHHVSMVKDSVPVLQNANSTGKQQEVEVHERRTDNAKAKPIPLNSTQLASEDIKPETSPTIPPPTSGAIKRKLADSPNKQNRRHSKKREIKLIGDDDIMTVLRKEREKSLRRFREEHSDAMDLVVGNVDHHNERVSPRAMSPRHQSLYDDPSPMKASTTHPTSPSVSTPAKNKQPSQLLHQSLGRATETALAEDPFAKSDQNGRMTVFRSFKEAYPEYDGDAKHFKTQCAQMYKLDREDKMVPKWQWDDFIIRNRTAYKQYALDCIDQGENPEPYYRFYKDNIRDTIYTKGIVGNAKILQRALDEMGNQPTKTQPTHGRVSETTKLTTQSEQAAKKTKEPLASLSKPEPTRKSLPSTFNQPKLPAQDRINNAHIRPRHSLPARPQPRSRHSDTIARQSSSSAASGVPPPDDVPDTEVPDSTGDPYRDYFFSVQRSASWTGSTEVDDSKPWPQNLAVRPSIIDGLPPRKKVDVLDWGDVLGA</sequence>
<feature type="compositionally biased region" description="Polar residues" evidence="1">
    <location>
        <begin position="600"/>
        <end position="609"/>
    </location>
</feature>
<name>A0A3M7MF33_9PLEO</name>
<feature type="compositionally biased region" description="Polar residues" evidence="1">
    <location>
        <begin position="276"/>
        <end position="285"/>
    </location>
</feature>
<feature type="region of interest" description="Disordered" evidence="1">
    <location>
        <begin position="891"/>
        <end position="1014"/>
    </location>
</feature>
<feature type="region of interest" description="Disordered" evidence="1">
    <location>
        <begin position="405"/>
        <end position="527"/>
    </location>
</feature>
<feature type="compositionally biased region" description="Basic residues" evidence="1">
    <location>
        <begin position="666"/>
        <end position="675"/>
    </location>
</feature>
<evidence type="ECO:0000313" key="3">
    <source>
        <dbReference type="Proteomes" id="UP000265663"/>
    </source>
</evidence>
<evidence type="ECO:0000313" key="2">
    <source>
        <dbReference type="EMBL" id="RMZ72964.1"/>
    </source>
</evidence>